<organism evidence="2">
    <name type="scientific">Sesamum radiatum</name>
    <name type="common">Black benniseed</name>
    <dbReference type="NCBI Taxonomy" id="300843"/>
    <lineage>
        <taxon>Eukaryota</taxon>
        <taxon>Viridiplantae</taxon>
        <taxon>Streptophyta</taxon>
        <taxon>Embryophyta</taxon>
        <taxon>Tracheophyta</taxon>
        <taxon>Spermatophyta</taxon>
        <taxon>Magnoliopsida</taxon>
        <taxon>eudicotyledons</taxon>
        <taxon>Gunneridae</taxon>
        <taxon>Pentapetalae</taxon>
        <taxon>asterids</taxon>
        <taxon>lamiids</taxon>
        <taxon>Lamiales</taxon>
        <taxon>Pedaliaceae</taxon>
        <taxon>Sesamum</taxon>
    </lineage>
</organism>
<dbReference type="AlphaFoldDB" id="A0AAW2WNG3"/>
<dbReference type="EMBL" id="JACGWJ010000001">
    <property type="protein sequence ID" value="KAL0442037.1"/>
    <property type="molecule type" value="Genomic_DNA"/>
</dbReference>
<feature type="transmembrane region" description="Helical" evidence="1">
    <location>
        <begin position="39"/>
        <end position="60"/>
    </location>
</feature>
<protein>
    <submittedName>
        <fullName evidence="2">Uncharacterized protein</fullName>
    </submittedName>
</protein>
<keyword evidence="1" id="KW-0812">Transmembrane</keyword>
<reference evidence="2" key="1">
    <citation type="submission" date="2020-06" db="EMBL/GenBank/DDBJ databases">
        <authorList>
            <person name="Li T."/>
            <person name="Hu X."/>
            <person name="Zhang T."/>
            <person name="Song X."/>
            <person name="Zhang H."/>
            <person name="Dai N."/>
            <person name="Sheng W."/>
            <person name="Hou X."/>
            <person name="Wei L."/>
        </authorList>
    </citation>
    <scope>NUCLEOTIDE SEQUENCE</scope>
    <source>
        <strain evidence="2">G02</strain>
        <tissue evidence="2">Leaf</tissue>
    </source>
</reference>
<keyword evidence="1" id="KW-1133">Transmembrane helix</keyword>
<gene>
    <name evidence="2" type="ORF">Sradi_0142600</name>
</gene>
<accession>A0AAW2WNG3</accession>
<name>A0AAW2WNG3_SESRA</name>
<evidence type="ECO:0000256" key="1">
    <source>
        <dbReference type="SAM" id="Phobius"/>
    </source>
</evidence>
<keyword evidence="1" id="KW-0472">Membrane</keyword>
<evidence type="ECO:0000313" key="2">
    <source>
        <dbReference type="EMBL" id="KAL0442037.1"/>
    </source>
</evidence>
<reference evidence="2" key="2">
    <citation type="journal article" date="2024" name="Plant">
        <title>Genomic evolution and insights into agronomic trait innovations of Sesamum species.</title>
        <authorList>
            <person name="Miao H."/>
            <person name="Wang L."/>
            <person name="Qu L."/>
            <person name="Liu H."/>
            <person name="Sun Y."/>
            <person name="Le M."/>
            <person name="Wang Q."/>
            <person name="Wei S."/>
            <person name="Zheng Y."/>
            <person name="Lin W."/>
            <person name="Duan Y."/>
            <person name="Cao H."/>
            <person name="Xiong S."/>
            <person name="Wang X."/>
            <person name="Wei L."/>
            <person name="Li C."/>
            <person name="Ma Q."/>
            <person name="Ju M."/>
            <person name="Zhao R."/>
            <person name="Li G."/>
            <person name="Mu C."/>
            <person name="Tian Q."/>
            <person name="Mei H."/>
            <person name="Zhang T."/>
            <person name="Gao T."/>
            <person name="Zhang H."/>
        </authorList>
    </citation>
    <scope>NUCLEOTIDE SEQUENCE</scope>
    <source>
        <strain evidence="2">G02</strain>
    </source>
</reference>
<comment type="caution">
    <text evidence="2">The sequence shown here is derived from an EMBL/GenBank/DDBJ whole genome shotgun (WGS) entry which is preliminary data.</text>
</comment>
<proteinExistence type="predicted"/>
<sequence>MDALAPGMKCCVDAGESGSLDEPDKPAPDSVSTTAGRGILGAAAVVSCCSAVWVCLVLPVHQVAAPLWLAA</sequence>